<dbReference type="Pfam" id="PF00440">
    <property type="entry name" value="TetR_N"/>
    <property type="match status" value="1"/>
</dbReference>
<proteinExistence type="predicted"/>
<evidence type="ECO:0000256" key="2">
    <source>
        <dbReference type="ARBA" id="ARBA00023015"/>
    </source>
</evidence>
<keyword evidence="3 5" id="KW-0238">DNA-binding</keyword>
<accession>A0A3N2H1Z9</accession>
<dbReference type="GO" id="GO:0000976">
    <property type="term" value="F:transcription cis-regulatory region binding"/>
    <property type="evidence" value="ECO:0007669"/>
    <property type="project" value="TreeGrafter"/>
</dbReference>
<keyword evidence="8" id="KW-1185">Reference proteome</keyword>
<reference evidence="7 8" key="1">
    <citation type="submission" date="2018-11" db="EMBL/GenBank/DDBJ databases">
        <title>Sequencing the genomes of 1000 actinobacteria strains.</title>
        <authorList>
            <person name="Klenk H.-P."/>
        </authorList>
    </citation>
    <scope>NUCLEOTIDE SEQUENCE [LARGE SCALE GENOMIC DNA]</scope>
    <source>
        <strain evidence="7 8">DSM 44348</strain>
    </source>
</reference>
<keyword evidence="2" id="KW-0805">Transcription regulation</keyword>
<dbReference type="InterPro" id="IPR001647">
    <property type="entry name" value="HTH_TetR"/>
</dbReference>
<name>A0A3N2H1Z9_9PSEU</name>
<dbReference type="SUPFAM" id="SSF46689">
    <property type="entry name" value="Homeodomain-like"/>
    <property type="match status" value="1"/>
</dbReference>
<dbReference type="InterPro" id="IPR009057">
    <property type="entry name" value="Homeodomain-like_sf"/>
</dbReference>
<organism evidence="7 8">
    <name type="scientific">Amycolatopsis thermoflava</name>
    <dbReference type="NCBI Taxonomy" id="84480"/>
    <lineage>
        <taxon>Bacteria</taxon>
        <taxon>Bacillati</taxon>
        <taxon>Actinomycetota</taxon>
        <taxon>Actinomycetes</taxon>
        <taxon>Pseudonocardiales</taxon>
        <taxon>Pseudonocardiaceae</taxon>
        <taxon>Amycolatopsis</taxon>
        <taxon>Amycolatopsis methanolica group</taxon>
    </lineage>
</organism>
<dbReference type="InterPro" id="IPR050109">
    <property type="entry name" value="HTH-type_TetR-like_transc_reg"/>
</dbReference>
<evidence type="ECO:0000256" key="3">
    <source>
        <dbReference type="ARBA" id="ARBA00023125"/>
    </source>
</evidence>
<keyword evidence="1" id="KW-0678">Repressor</keyword>
<dbReference type="GO" id="GO:0045892">
    <property type="term" value="P:negative regulation of DNA-templated transcription"/>
    <property type="evidence" value="ECO:0007669"/>
    <property type="project" value="InterPro"/>
</dbReference>
<dbReference type="InterPro" id="IPR004111">
    <property type="entry name" value="Repressor_TetR_C"/>
</dbReference>
<dbReference type="GO" id="GO:0003700">
    <property type="term" value="F:DNA-binding transcription factor activity"/>
    <property type="evidence" value="ECO:0007669"/>
    <property type="project" value="TreeGrafter"/>
</dbReference>
<dbReference type="PROSITE" id="PS50977">
    <property type="entry name" value="HTH_TETR_2"/>
    <property type="match status" value="1"/>
</dbReference>
<comment type="caution">
    <text evidence="7">The sequence shown here is derived from an EMBL/GenBank/DDBJ whole genome shotgun (WGS) entry which is preliminary data.</text>
</comment>
<sequence length="224" mass="24060">MVLAYSHGVVRPKVPLISRRRALEVALEIVDDGGLEALSIRRLAAAMGVNGASLYHHFKSKEDILVGVADLVLEEVRDTGEPDASWREWLPDNARTLRRVLLAHPALLPVIVASRSHGFGAHLLDTSAARLMREGVPSAVVMPLLDALAAFAVSSALHETRTGGPGASAGEYPALAKAEADRGLSADQIYDLVITSILQAIDTAVEQQRARWMSSIPVPVDEPR</sequence>
<dbReference type="InterPro" id="IPR023772">
    <property type="entry name" value="DNA-bd_HTH_TetR-type_CS"/>
</dbReference>
<dbReference type="EMBL" id="RKHY01000001">
    <property type="protein sequence ID" value="ROS42429.1"/>
    <property type="molecule type" value="Genomic_DNA"/>
</dbReference>
<feature type="DNA-binding region" description="H-T-H motif" evidence="5">
    <location>
        <begin position="39"/>
        <end position="58"/>
    </location>
</feature>
<protein>
    <submittedName>
        <fullName evidence="7">TetR family transcriptional regulator</fullName>
    </submittedName>
</protein>
<feature type="domain" description="HTH tetR-type" evidence="6">
    <location>
        <begin position="16"/>
        <end position="76"/>
    </location>
</feature>
<dbReference type="Gene3D" id="1.10.357.10">
    <property type="entry name" value="Tetracycline Repressor, domain 2"/>
    <property type="match status" value="1"/>
</dbReference>
<dbReference type="PRINTS" id="PR00455">
    <property type="entry name" value="HTHTETR"/>
</dbReference>
<evidence type="ECO:0000256" key="4">
    <source>
        <dbReference type="ARBA" id="ARBA00023163"/>
    </source>
</evidence>
<dbReference type="PANTHER" id="PTHR30055:SF151">
    <property type="entry name" value="TRANSCRIPTIONAL REGULATORY PROTEIN"/>
    <property type="match status" value="1"/>
</dbReference>
<evidence type="ECO:0000256" key="5">
    <source>
        <dbReference type="PROSITE-ProRule" id="PRU00335"/>
    </source>
</evidence>
<keyword evidence="4" id="KW-0804">Transcription</keyword>
<dbReference type="PROSITE" id="PS01081">
    <property type="entry name" value="HTH_TETR_1"/>
    <property type="match status" value="1"/>
</dbReference>
<dbReference type="InterPro" id="IPR036271">
    <property type="entry name" value="Tet_transcr_reg_TetR-rel_C_sf"/>
</dbReference>
<dbReference type="GO" id="GO:0046677">
    <property type="term" value="P:response to antibiotic"/>
    <property type="evidence" value="ECO:0007669"/>
    <property type="project" value="InterPro"/>
</dbReference>
<dbReference type="InterPro" id="IPR003012">
    <property type="entry name" value="Tet_transcr_reg_TetR"/>
</dbReference>
<evidence type="ECO:0000313" key="7">
    <source>
        <dbReference type="EMBL" id="ROS42429.1"/>
    </source>
</evidence>
<gene>
    <name evidence="7" type="ORF">EDD35_4816</name>
</gene>
<dbReference type="PANTHER" id="PTHR30055">
    <property type="entry name" value="HTH-TYPE TRANSCRIPTIONAL REGULATOR RUTR"/>
    <property type="match status" value="1"/>
</dbReference>
<evidence type="ECO:0000313" key="8">
    <source>
        <dbReference type="Proteomes" id="UP000274843"/>
    </source>
</evidence>
<dbReference type="PRINTS" id="PR00400">
    <property type="entry name" value="TETREPRESSOR"/>
</dbReference>
<dbReference type="Proteomes" id="UP000274843">
    <property type="component" value="Unassembled WGS sequence"/>
</dbReference>
<dbReference type="AlphaFoldDB" id="A0A3N2H1Z9"/>
<evidence type="ECO:0000259" key="6">
    <source>
        <dbReference type="PROSITE" id="PS50977"/>
    </source>
</evidence>
<dbReference type="SUPFAM" id="SSF48498">
    <property type="entry name" value="Tetracyclin repressor-like, C-terminal domain"/>
    <property type="match status" value="1"/>
</dbReference>
<evidence type="ECO:0000256" key="1">
    <source>
        <dbReference type="ARBA" id="ARBA00022491"/>
    </source>
</evidence>
<dbReference type="Pfam" id="PF02909">
    <property type="entry name" value="TetR_C_1"/>
    <property type="match status" value="1"/>
</dbReference>